<protein>
    <submittedName>
        <fullName evidence="1">Uncharacterized protein</fullName>
    </submittedName>
</protein>
<accession>A0A246J8F1</accession>
<name>A0A246J8F1_9BURK</name>
<gene>
    <name evidence="1" type="ORF">CDN99_15715</name>
</gene>
<dbReference type="AlphaFoldDB" id="A0A246J8F1"/>
<reference evidence="1 2" key="1">
    <citation type="journal article" date="2008" name="Int. J. Syst. Evol. Microbiol.">
        <title>Description of Roseateles aquatilis sp. nov. and Roseateles terrae sp. nov., in the class Betaproteobacteria, and emended description of the genus Roseateles.</title>
        <authorList>
            <person name="Gomila M."/>
            <person name="Bowien B."/>
            <person name="Falsen E."/>
            <person name="Moore E.R."/>
            <person name="Lalucat J."/>
        </authorList>
    </citation>
    <scope>NUCLEOTIDE SEQUENCE [LARGE SCALE GENOMIC DNA]</scope>
    <source>
        <strain evidence="1 2">CCUG 48205</strain>
    </source>
</reference>
<keyword evidence="2" id="KW-1185">Reference proteome</keyword>
<proteinExistence type="predicted"/>
<sequence>MSSAQWRLYFALELLDHVQMMPSWEAVAWANFVARTAASEEQPEIAARLCAALYVGPLTT</sequence>
<dbReference type="Proteomes" id="UP000197468">
    <property type="component" value="Unassembled WGS sequence"/>
</dbReference>
<evidence type="ECO:0000313" key="2">
    <source>
        <dbReference type="Proteomes" id="UP000197468"/>
    </source>
</evidence>
<evidence type="ECO:0000313" key="1">
    <source>
        <dbReference type="EMBL" id="OWQ88915.1"/>
    </source>
</evidence>
<comment type="caution">
    <text evidence="1">The sequence shown here is derived from an EMBL/GenBank/DDBJ whole genome shotgun (WGS) entry which is preliminary data.</text>
</comment>
<organism evidence="1 2">
    <name type="scientific">Roseateles aquatilis</name>
    <dbReference type="NCBI Taxonomy" id="431061"/>
    <lineage>
        <taxon>Bacteria</taxon>
        <taxon>Pseudomonadati</taxon>
        <taxon>Pseudomonadota</taxon>
        <taxon>Betaproteobacteria</taxon>
        <taxon>Burkholderiales</taxon>
        <taxon>Sphaerotilaceae</taxon>
        <taxon>Roseateles</taxon>
    </lineage>
</organism>
<dbReference type="EMBL" id="NIOF01000006">
    <property type="protein sequence ID" value="OWQ88915.1"/>
    <property type="molecule type" value="Genomic_DNA"/>
</dbReference>